<dbReference type="OrthoDB" id="5835922at2759"/>
<feature type="domain" description="Protein kinase" evidence="3">
    <location>
        <begin position="1"/>
        <end position="101"/>
    </location>
</feature>
<protein>
    <recommendedName>
        <fullName evidence="3">Protein kinase domain-containing protein</fullName>
    </recommendedName>
</protein>
<dbReference type="AlphaFoldDB" id="A0A016WU06"/>
<gene>
    <name evidence="4" type="primary">Acey_s0520.g2858</name>
    <name evidence="4" type="ORF">Y032_0520g2858</name>
</gene>
<comment type="caution">
    <text evidence="4">The sequence shown here is derived from an EMBL/GenBank/DDBJ whole genome shotgun (WGS) entry which is preliminary data.</text>
</comment>
<keyword evidence="1" id="KW-0547">Nucleotide-binding</keyword>
<name>A0A016WU06_9BILA</name>
<evidence type="ECO:0000256" key="1">
    <source>
        <dbReference type="ARBA" id="ARBA00022741"/>
    </source>
</evidence>
<keyword evidence="5" id="KW-1185">Reference proteome</keyword>
<sequence length="101" mass="11661">MSARFKLIASPSFRYCNSIQVKISDFGLSRPGTSYKMKTAQKMPIKWMAPESILTFTFTQKTDVYTFGVSFLRKFEYFCVLEGLYFLKALMKGKTEFGEFG</sequence>
<dbReference type="InterPro" id="IPR011009">
    <property type="entry name" value="Kinase-like_dom_sf"/>
</dbReference>
<evidence type="ECO:0000313" key="5">
    <source>
        <dbReference type="Proteomes" id="UP000024635"/>
    </source>
</evidence>
<dbReference type="InterPro" id="IPR001245">
    <property type="entry name" value="Ser-Thr/Tyr_kinase_cat_dom"/>
</dbReference>
<evidence type="ECO:0000256" key="2">
    <source>
        <dbReference type="ARBA" id="ARBA00022840"/>
    </source>
</evidence>
<dbReference type="InterPro" id="IPR050198">
    <property type="entry name" value="Non-receptor_tyrosine_kinases"/>
</dbReference>
<dbReference type="Pfam" id="PF07714">
    <property type="entry name" value="PK_Tyr_Ser-Thr"/>
    <property type="match status" value="1"/>
</dbReference>
<dbReference type="GO" id="GO:0004672">
    <property type="term" value="F:protein kinase activity"/>
    <property type="evidence" value="ECO:0007669"/>
    <property type="project" value="InterPro"/>
</dbReference>
<dbReference type="PROSITE" id="PS50011">
    <property type="entry name" value="PROTEIN_KINASE_DOM"/>
    <property type="match status" value="1"/>
</dbReference>
<dbReference type="EMBL" id="JARK01000120">
    <property type="protein sequence ID" value="EYC42747.1"/>
    <property type="molecule type" value="Genomic_DNA"/>
</dbReference>
<dbReference type="Proteomes" id="UP000024635">
    <property type="component" value="Unassembled WGS sequence"/>
</dbReference>
<evidence type="ECO:0000313" key="4">
    <source>
        <dbReference type="EMBL" id="EYC42747.1"/>
    </source>
</evidence>
<keyword evidence="2" id="KW-0067">ATP-binding</keyword>
<dbReference type="InterPro" id="IPR000719">
    <property type="entry name" value="Prot_kinase_dom"/>
</dbReference>
<dbReference type="GO" id="GO:0005524">
    <property type="term" value="F:ATP binding"/>
    <property type="evidence" value="ECO:0007669"/>
    <property type="project" value="UniProtKB-KW"/>
</dbReference>
<reference evidence="5" key="1">
    <citation type="journal article" date="2015" name="Nat. Genet.">
        <title>The genome and transcriptome of the zoonotic hookworm Ancylostoma ceylanicum identify infection-specific gene families.</title>
        <authorList>
            <person name="Schwarz E.M."/>
            <person name="Hu Y."/>
            <person name="Antoshechkin I."/>
            <person name="Miller M.M."/>
            <person name="Sternberg P.W."/>
            <person name="Aroian R.V."/>
        </authorList>
    </citation>
    <scope>NUCLEOTIDE SEQUENCE</scope>
    <source>
        <strain evidence="5">HY135</strain>
    </source>
</reference>
<dbReference type="Gene3D" id="1.10.510.10">
    <property type="entry name" value="Transferase(Phosphotransferase) domain 1"/>
    <property type="match status" value="1"/>
</dbReference>
<accession>A0A016WU06</accession>
<dbReference type="SUPFAM" id="SSF56112">
    <property type="entry name" value="Protein kinase-like (PK-like)"/>
    <property type="match status" value="1"/>
</dbReference>
<dbReference type="PANTHER" id="PTHR24418">
    <property type="entry name" value="TYROSINE-PROTEIN KINASE"/>
    <property type="match status" value="1"/>
</dbReference>
<evidence type="ECO:0000259" key="3">
    <source>
        <dbReference type="PROSITE" id="PS50011"/>
    </source>
</evidence>
<organism evidence="4 5">
    <name type="scientific">Ancylostoma ceylanicum</name>
    <dbReference type="NCBI Taxonomy" id="53326"/>
    <lineage>
        <taxon>Eukaryota</taxon>
        <taxon>Metazoa</taxon>
        <taxon>Ecdysozoa</taxon>
        <taxon>Nematoda</taxon>
        <taxon>Chromadorea</taxon>
        <taxon>Rhabditida</taxon>
        <taxon>Rhabditina</taxon>
        <taxon>Rhabditomorpha</taxon>
        <taxon>Strongyloidea</taxon>
        <taxon>Ancylostomatidae</taxon>
        <taxon>Ancylostomatinae</taxon>
        <taxon>Ancylostoma</taxon>
    </lineage>
</organism>
<proteinExistence type="predicted"/>